<accession>A0A9E7KD50</accession>
<evidence type="ECO:0000313" key="2">
    <source>
        <dbReference type="Proteomes" id="UP001055439"/>
    </source>
</evidence>
<dbReference type="Proteomes" id="UP001055439">
    <property type="component" value="Chromosome 6"/>
</dbReference>
<dbReference type="EMBL" id="CP097508">
    <property type="protein sequence ID" value="URE13056.1"/>
    <property type="molecule type" value="Genomic_DNA"/>
</dbReference>
<sequence>MVCHQFALPEFVPHSPVMHLLSKMDCRASNGNVVEIFWLKLVKIHKNMLSIVQGFTAYHSASFGFVCMERYTRKCNCDSRHHEQSLPPEEDKKKWQ</sequence>
<organism evidence="1 2">
    <name type="scientific">Musa troglodytarum</name>
    <name type="common">fe'i banana</name>
    <dbReference type="NCBI Taxonomy" id="320322"/>
    <lineage>
        <taxon>Eukaryota</taxon>
        <taxon>Viridiplantae</taxon>
        <taxon>Streptophyta</taxon>
        <taxon>Embryophyta</taxon>
        <taxon>Tracheophyta</taxon>
        <taxon>Spermatophyta</taxon>
        <taxon>Magnoliopsida</taxon>
        <taxon>Liliopsida</taxon>
        <taxon>Zingiberales</taxon>
        <taxon>Musaceae</taxon>
        <taxon>Musa</taxon>
    </lineage>
</organism>
<dbReference type="AlphaFoldDB" id="A0A9E7KD50"/>
<keyword evidence="2" id="KW-1185">Reference proteome</keyword>
<gene>
    <name evidence="1" type="ORF">MUK42_28160</name>
</gene>
<reference evidence="1" key="1">
    <citation type="submission" date="2022-05" db="EMBL/GenBank/DDBJ databases">
        <title>The Musa troglodytarum L. genome provides insights into the mechanism of non-climacteric behaviour and enrichment of carotenoids.</title>
        <authorList>
            <person name="Wang J."/>
        </authorList>
    </citation>
    <scope>NUCLEOTIDE SEQUENCE</scope>
    <source>
        <tissue evidence="1">Leaf</tissue>
    </source>
</reference>
<proteinExistence type="predicted"/>
<name>A0A9E7KD50_9LILI</name>
<protein>
    <submittedName>
        <fullName evidence="1">Uncharacterized protein</fullName>
    </submittedName>
</protein>
<evidence type="ECO:0000313" key="1">
    <source>
        <dbReference type="EMBL" id="URE13056.1"/>
    </source>
</evidence>